<evidence type="ECO:0000313" key="1">
    <source>
        <dbReference type="EMBL" id="GBP27799.1"/>
    </source>
</evidence>
<gene>
    <name evidence="1" type="ORF">EVAR_94203_1</name>
</gene>
<keyword evidence="2" id="KW-1185">Reference proteome</keyword>
<proteinExistence type="predicted"/>
<dbReference type="Proteomes" id="UP000299102">
    <property type="component" value="Unassembled WGS sequence"/>
</dbReference>
<dbReference type="AlphaFoldDB" id="A0A4C1UN91"/>
<dbReference type="EMBL" id="BGZK01000199">
    <property type="protein sequence ID" value="GBP27799.1"/>
    <property type="molecule type" value="Genomic_DNA"/>
</dbReference>
<protein>
    <submittedName>
        <fullName evidence="1">Uncharacterized protein</fullName>
    </submittedName>
</protein>
<sequence length="361" mass="40568">MGKLRPCLRCRLVRGRNIDPSTCSFCRRPAAKMLMCDPCDVEVLDIFYRARVLRYHRAVIQALKTRSGRRGRPSMFATYGSDCLYVSNRNSSRLAYRNSARSARRGSGRANAGFRWEKWAGCVNADGTKKVKIGRPINLPSSPNSSCTIAPGERPLRTLYAYVFHGQPQRVLKHEPTVPHLIGKKAFIRKSRSIAGARTRRASALMSGRKPPNITLARFYRSSSSAVALSRRLMYRLPFVRRRNFYLLLAGLREDAVPSYLVVGVPICLNRGFVFVSRFGCISDSDPVPILVFDLSPVPNFDPGPAFDSDPDEAGNAHVTPLVLRDPWASVTIYFRWPACSFVSYESCENKLFNLDVPKII</sequence>
<comment type="caution">
    <text evidence="1">The sequence shown here is derived from an EMBL/GenBank/DDBJ whole genome shotgun (WGS) entry which is preliminary data.</text>
</comment>
<reference evidence="1 2" key="1">
    <citation type="journal article" date="2019" name="Commun. Biol.">
        <title>The bagworm genome reveals a unique fibroin gene that provides high tensile strength.</title>
        <authorList>
            <person name="Kono N."/>
            <person name="Nakamura H."/>
            <person name="Ohtoshi R."/>
            <person name="Tomita M."/>
            <person name="Numata K."/>
            <person name="Arakawa K."/>
        </authorList>
    </citation>
    <scope>NUCLEOTIDE SEQUENCE [LARGE SCALE GENOMIC DNA]</scope>
</reference>
<accession>A0A4C1UN91</accession>
<organism evidence="1 2">
    <name type="scientific">Eumeta variegata</name>
    <name type="common">Bagworm moth</name>
    <name type="synonym">Eumeta japonica</name>
    <dbReference type="NCBI Taxonomy" id="151549"/>
    <lineage>
        <taxon>Eukaryota</taxon>
        <taxon>Metazoa</taxon>
        <taxon>Ecdysozoa</taxon>
        <taxon>Arthropoda</taxon>
        <taxon>Hexapoda</taxon>
        <taxon>Insecta</taxon>
        <taxon>Pterygota</taxon>
        <taxon>Neoptera</taxon>
        <taxon>Endopterygota</taxon>
        <taxon>Lepidoptera</taxon>
        <taxon>Glossata</taxon>
        <taxon>Ditrysia</taxon>
        <taxon>Tineoidea</taxon>
        <taxon>Psychidae</taxon>
        <taxon>Oiketicinae</taxon>
        <taxon>Eumeta</taxon>
    </lineage>
</organism>
<evidence type="ECO:0000313" key="2">
    <source>
        <dbReference type="Proteomes" id="UP000299102"/>
    </source>
</evidence>
<name>A0A4C1UN91_EUMVA</name>